<keyword evidence="5" id="KW-1185">Reference proteome</keyword>
<dbReference type="InterPro" id="IPR050882">
    <property type="entry name" value="Prepilin_peptidase/N-MTase"/>
</dbReference>
<dbReference type="InterPro" id="IPR000045">
    <property type="entry name" value="Prepilin_IV_endopep_pep"/>
</dbReference>
<protein>
    <submittedName>
        <fullName evidence="4">Prepilin peptidase</fullName>
    </submittedName>
</protein>
<dbReference type="PANTHER" id="PTHR30487:SF0">
    <property type="entry name" value="PREPILIN LEADER PEPTIDASE_N-METHYLTRANSFERASE-RELATED"/>
    <property type="match status" value="1"/>
</dbReference>
<dbReference type="PANTHER" id="PTHR30487">
    <property type="entry name" value="TYPE 4 PREPILIN-LIKE PROTEINS LEADER PEPTIDE-PROCESSING ENZYME"/>
    <property type="match status" value="1"/>
</dbReference>
<evidence type="ECO:0000313" key="4">
    <source>
        <dbReference type="EMBL" id="MBH0229185.1"/>
    </source>
</evidence>
<accession>A0A931MU69</accession>
<evidence type="ECO:0000313" key="5">
    <source>
        <dbReference type="Proteomes" id="UP000614490"/>
    </source>
</evidence>
<dbReference type="GO" id="GO:0006465">
    <property type="term" value="P:signal peptide processing"/>
    <property type="evidence" value="ECO:0007669"/>
    <property type="project" value="TreeGrafter"/>
</dbReference>
<gene>
    <name evidence="4" type="ORF">H0267_03060</name>
</gene>
<feature type="transmembrane region" description="Helical" evidence="2">
    <location>
        <begin position="54"/>
        <end position="73"/>
    </location>
</feature>
<name>A0A931MU69_9BACI</name>
<keyword evidence="2" id="KW-0812">Transmembrane</keyword>
<evidence type="ECO:0000256" key="2">
    <source>
        <dbReference type="SAM" id="Phobius"/>
    </source>
</evidence>
<dbReference type="AlphaFoldDB" id="A0A931MU69"/>
<sequence length="203" mass="22146">MPFYIFIEYKRPYVTLRRAFFKKSGEGSTLNILDGLLILVLLICIGTDLKSRKIYNFITFPALGITLVLHIVLEGFPGLLSSISGFFIGLALLIIPYFLGGMGAGDVKLLAVIGAIKGGTFVLITGVYMALIGGLLAVLILLFRKGTWYRLKSISYFISCLLQGVKLPLGLDRNDLTATYPYGVAIAGGAFMTLFMKGAVFPW</sequence>
<feature type="transmembrane region" description="Helical" evidence="2">
    <location>
        <begin position="180"/>
        <end position="200"/>
    </location>
</feature>
<feature type="transmembrane region" description="Helical" evidence="2">
    <location>
        <begin position="28"/>
        <end position="47"/>
    </location>
</feature>
<feature type="domain" description="Prepilin type IV endopeptidase peptidase" evidence="3">
    <location>
        <begin position="36"/>
        <end position="138"/>
    </location>
</feature>
<feature type="transmembrane region" description="Helical" evidence="2">
    <location>
        <begin position="79"/>
        <end position="99"/>
    </location>
</feature>
<evidence type="ECO:0000256" key="1">
    <source>
        <dbReference type="ARBA" id="ARBA00005801"/>
    </source>
</evidence>
<keyword evidence="2" id="KW-0472">Membrane</keyword>
<dbReference type="Proteomes" id="UP000614490">
    <property type="component" value="Unassembled WGS sequence"/>
</dbReference>
<feature type="transmembrane region" description="Helical" evidence="2">
    <location>
        <begin position="120"/>
        <end position="143"/>
    </location>
</feature>
<comment type="similarity">
    <text evidence="1">Belongs to the peptidase A24 family.</text>
</comment>
<reference evidence="4 5" key="1">
    <citation type="journal article" date="2005" name="Int. J. Syst. Evol. Microbiol.">
        <title>Halobacillus yeomjeoni sp. nov., isolated from a marine solar saltern in Korea.</title>
        <authorList>
            <person name="Yoon J.H."/>
            <person name="Kang S.J."/>
            <person name="Lee C.H."/>
            <person name="Oh H.W."/>
            <person name="Oh T.K."/>
        </authorList>
    </citation>
    <scope>NUCLEOTIDE SEQUENCE [LARGE SCALE GENOMIC DNA]</scope>
    <source>
        <strain evidence="4 5">KCTC 3957</strain>
    </source>
</reference>
<proteinExistence type="inferred from homology"/>
<dbReference type="GO" id="GO:0005886">
    <property type="term" value="C:plasma membrane"/>
    <property type="evidence" value="ECO:0007669"/>
    <property type="project" value="TreeGrafter"/>
</dbReference>
<dbReference type="GO" id="GO:0004190">
    <property type="term" value="F:aspartic-type endopeptidase activity"/>
    <property type="evidence" value="ECO:0007669"/>
    <property type="project" value="InterPro"/>
</dbReference>
<evidence type="ECO:0000259" key="3">
    <source>
        <dbReference type="Pfam" id="PF01478"/>
    </source>
</evidence>
<keyword evidence="2" id="KW-1133">Transmembrane helix</keyword>
<dbReference type="Gene3D" id="1.20.120.1220">
    <property type="match status" value="1"/>
</dbReference>
<dbReference type="Pfam" id="PF01478">
    <property type="entry name" value="Peptidase_A24"/>
    <property type="match status" value="1"/>
</dbReference>
<dbReference type="EMBL" id="JADZSC010000001">
    <property type="protein sequence ID" value="MBH0229185.1"/>
    <property type="molecule type" value="Genomic_DNA"/>
</dbReference>
<comment type="caution">
    <text evidence="4">The sequence shown here is derived from an EMBL/GenBank/DDBJ whole genome shotgun (WGS) entry which is preliminary data.</text>
</comment>
<organism evidence="4 5">
    <name type="scientific">Halobacillus yeomjeoni</name>
    <dbReference type="NCBI Taxonomy" id="311194"/>
    <lineage>
        <taxon>Bacteria</taxon>
        <taxon>Bacillati</taxon>
        <taxon>Bacillota</taxon>
        <taxon>Bacilli</taxon>
        <taxon>Bacillales</taxon>
        <taxon>Bacillaceae</taxon>
        <taxon>Halobacillus</taxon>
    </lineage>
</organism>